<evidence type="ECO:0000256" key="5">
    <source>
        <dbReference type="RuleBase" id="RU003476"/>
    </source>
</evidence>
<sequence>MHETSRLSVCVIAHDLKTDQIATVHYAQRSWTPGPAWTIPGGKVDPGEAIPDAAARELREESGLIVRPSDLRLVHTIQAKEGWDGLGGFVLFVFATSEFTGELTNVEPHKHLDVRWHPAAAVLPSPMFPTSKAAVEAYLAGEPAFSTHGFDPASGQRELVGT</sequence>
<dbReference type="PANTHER" id="PTHR43046:SF12">
    <property type="entry name" value="GDP-MANNOSE MANNOSYL HYDROLASE"/>
    <property type="match status" value="1"/>
</dbReference>
<feature type="domain" description="Nudix hydrolase" evidence="6">
    <location>
        <begin position="4"/>
        <end position="139"/>
    </location>
</feature>
<dbReference type="EMBL" id="PYBW01000069">
    <property type="protein sequence ID" value="PYC77278.1"/>
    <property type="molecule type" value="Genomic_DNA"/>
</dbReference>
<dbReference type="InterPro" id="IPR000086">
    <property type="entry name" value="NUDIX_hydrolase_dom"/>
</dbReference>
<reference evidence="7 8" key="1">
    <citation type="submission" date="2018-03" db="EMBL/GenBank/DDBJ databases">
        <title>Bioinformatic expansion and discovery of thiopeptide antibiotics.</title>
        <authorList>
            <person name="Schwalen C.J."/>
            <person name="Hudson G.A."/>
            <person name="Mitchell D.A."/>
        </authorList>
    </citation>
    <scope>NUCLEOTIDE SEQUENCE [LARGE SCALE GENOMIC DNA]</scope>
    <source>
        <strain evidence="7 8">ATCC 21389</strain>
    </source>
</reference>
<keyword evidence="8" id="KW-1185">Reference proteome</keyword>
<dbReference type="AlphaFoldDB" id="A0A2V4NMW7"/>
<comment type="cofactor">
    <cofactor evidence="1">
        <name>Mg(2+)</name>
        <dbReference type="ChEBI" id="CHEBI:18420"/>
    </cofactor>
</comment>
<dbReference type="PANTHER" id="PTHR43046">
    <property type="entry name" value="GDP-MANNOSE MANNOSYL HYDROLASE"/>
    <property type="match status" value="1"/>
</dbReference>
<name>A0A2V4NMW7_9ACTN</name>
<protein>
    <submittedName>
        <fullName evidence="7">DNA mismatch repair protein MutT</fullName>
    </submittedName>
</protein>
<evidence type="ECO:0000313" key="8">
    <source>
        <dbReference type="Proteomes" id="UP000248039"/>
    </source>
</evidence>
<keyword evidence="4" id="KW-0460">Magnesium</keyword>
<dbReference type="SUPFAM" id="SSF55811">
    <property type="entry name" value="Nudix"/>
    <property type="match status" value="1"/>
</dbReference>
<comment type="caution">
    <text evidence="7">The sequence shown here is derived from an EMBL/GenBank/DDBJ whole genome shotgun (WGS) entry which is preliminary data.</text>
</comment>
<dbReference type="GO" id="GO:0016787">
    <property type="term" value="F:hydrolase activity"/>
    <property type="evidence" value="ECO:0007669"/>
    <property type="project" value="UniProtKB-KW"/>
</dbReference>
<accession>A0A2V4NMW7</accession>
<keyword evidence="3 5" id="KW-0378">Hydrolase</keyword>
<dbReference type="Proteomes" id="UP000248039">
    <property type="component" value="Unassembled WGS sequence"/>
</dbReference>
<dbReference type="InterPro" id="IPR020476">
    <property type="entry name" value="Nudix_hydrolase"/>
</dbReference>
<dbReference type="InterPro" id="IPR020084">
    <property type="entry name" value="NUDIX_hydrolase_CS"/>
</dbReference>
<evidence type="ECO:0000259" key="6">
    <source>
        <dbReference type="PROSITE" id="PS51462"/>
    </source>
</evidence>
<dbReference type="Pfam" id="PF00293">
    <property type="entry name" value="NUDIX"/>
    <property type="match status" value="1"/>
</dbReference>
<evidence type="ECO:0000313" key="7">
    <source>
        <dbReference type="EMBL" id="PYC77278.1"/>
    </source>
</evidence>
<dbReference type="Gene3D" id="3.90.79.10">
    <property type="entry name" value="Nucleoside Triphosphate Pyrophosphohydrolase"/>
    <property type="match status" value="1"/>
</dbReference>
<organism evidence="7 8">
    <name type="scientific">Streptomyces tateyamensis</name>
    <dbReference type="NCBI Taxonomy" id="565073"/>
    <lineage>
        <taxon>Bacteria</taxon>
        <taxon>Bacillati</taxon>
        <taxon>Actinomycetota</taxon>
        <taxon>Actinomycetes</taxon>
        <taxon>Kitasatosporales</taxon>
        <taxon>Streptomycetaceae</taxon>
        <taxon>Streptomyces</taxon>
    </lineage>
</organism>
<dbReference type="PRINTS" id="PR00502">
    <property type="entry name" value="NUDIXFAMILY"/>
</dbReference>
<gene>
    <name evidence="7" type="ORF">C7C46_19210</name>
</gene>
<evidence type="ECO:0000256" key="2">
    <source>
        <dbReference type="ARBA" id="ARBA00005582"/>
    </source>
</evidence>
<dbReference type="RefSeq" id="WP_110671100.1">
    <property type="nucleotide sequence ID" value="NZ_PYBW01000069.1"/>
</dbReference>
<comment type="similarity">
    <text evidence="2 5">Belongs to the Nudix hydrolase family.</text>
</comment>
<evidence type="ECO:0000256" key="4">
    <source>
        <dbReference type="ARBA" id="ARBA00022842"/>
    </source>
</evidence>
<evidence type="ECO:0000256" key="1">
    <source>
        <dbReference type="ARBA" id="ARBA00001946"/>
    </source>
</evidence>
<evidence type="ECO:0000256" key="3">
    <source>
        <dbReference type="ARBA" id="ARBA00022801"/>
    </source>
</evidence>
<proteinExistence type="inferred from homology"/>
<dbReference type="PROSITE" id="PS51462">
    <property type="entry name" value="NUDIX"/>
    <property type="match status" value="1"/>
</dbReference>
<dbReference type="OrthoDB" id="21342at2"/>
<dbReference type="PROSITE" id="PS00893">
    <property type="entry name" value="NUDIX_BOX"/>
    <property type="match status" value="1"/>
</dbReference>
<dbReference type="InterPro" id="IPR015797">
    <property type="entry name" value="NUDIX_hydrolase-like_dom_sf"/>
</dbReference>